<evidence type="ECO:0008006" key="3">
    <source>
        <dbReference type="Google" id="ProtNLM"/>
    </source>
</evidence>
<evidence type="ECO:0000313" key="1">
    <source>
        <dbReference type="EMBL" id="MFC3885161.1"/>
    </source>
</evidence>
<gene>
    <name evidence="1" type="ORF">ACFOU2_17480</name>
</gene>
<dbReference type="Proteomes" id="UP001595752">
    <property type="component" value="Unassembled WGS sequence"/>
</dbReference>
<accession>A0ABV8B4F7</accession>
<dbReference type="PROSITE" id="PS51257">
    <property type="entry name" value="PROKAR_LIPOPROTEIN"/>
    <property type="match status" value="1"/>
</dbReference>
<sequence>MKIPFLIKAFIICLVVISMFAACVYKDEEKEVNQPEPPAEQKERADVAVISPYQLKDRELHLLRGAGVDTNDFLAFVVDWNGQEPKPLKARIDVYENGQFKQAIFEDAVLTTDDPDQEHLLTFAKHDNSNSARETEWIVSYQPGSSFTSNYNTSREMTGWSLQKVERDYEIQSGKKYVLGALLGGRSGNVQSDFSLTEEGELSPETLKNDFVYVFSVEVTE</sequence>
<organism evidence="1 2">
    <name type="scientific">Bacillus songklensis</name>
    <dbReference type="NCBI Taxonomy" id="1069116"/>
    <lineage>
        <taxon>Bacteria</taxon>
        <taxon>Bacillati</taxon>
        <taxon>Bacillota</taxon>
        <taxon>Bacilli</taxon>
        <taxon>Bacillales</taxon>
        <taxon>Bacillaceae</taxon>
        <taxon>Bacillus</taxon>
    </lineage>
</organism>
<dbReference type="RefSeq" id="WP_377917295.1">
    <property type="nucleotide sequence ID" value="NZ_JBHRZT010000068.1"/>
</dbReference>
<dbReference type="EMBL" id="JBHRZT010000068">
    <property type="protein sequence ID" value="MFC3885161.1"/>
    <property type="molecule type" value="Genomic_DNA"/>
</dbReference>
<name>A0ABV8B4F7_9BACI</name>
<protein>
    <recommendedName>
        <fullName evidence="3">Lipoprotein</fullName>
    </recommendedName>
</protein>
<keyword evidence="2" id="KW-1185">Reference proteome</keyword>
<evidence type="ECO:0000313" key="2">
    <source>
        <dbReference type="Proteomes" id="UP001595752"/>
    </source>
</evidence>
<reference evidence="2" key="1">
    <citation type="journal article" date="2019" name="Int. J. Syst. Evol. Microbiol.">
        <title>The Global Catalogue of Microorganisms (GCM) 10K type strain sequencing project: providing services to taxonomists for standard genome sequencing and annotation.</title>
        <authorList>
            <consortium name="The Broad Institute Genomics Platform"/>
            <consortium name="The Broad Institute Genome Sequencing Center for Infectious Disease"/>
            <person name="Wu L."/>
            <person name="Ma J."/>
        </authorList>
    </citation>
    <scope>NUCLEOTIDE SEQUENCE [LARGE SCALE GENOMIC DNA]</scope>
    <source>
        <strain evidence="2">CCUG 61889</strain>
    </source>
</reference>
<proteinExistence type="predicted"/>
<comment type="caution">
    <text evidence="1">The sequence shown here is derived from an EMBL/GenBank/DDBJ whole genome shotgun (WGS) entry which is preliminary data.</text>
</comment>